<evidence type="ECO:0000256" key="2">
    <source>
        <dbReference type="ARBA" id="ARBA00022692"/>
    </source>
</evidence>
<dbReference type="GO" id="GO:0004930">
    <property type="term" value="F:G protein-coupled receptor activity"/>
    <property type="evidence" value="ECO:0007669"/>
    <property type="project" value="TreeGrafter"/>
</dbReference>
<accession>A0A420YH70</accession>
<dbReference type="EMBL" id="QVQW01000010">
    <property type="protein sequence ID" value="RKU47195.1"/>
    <property type="molecule type" value="Genomic_DNA"/>
</dbReference>
<comment type="subcellular location">
    <subcellularLocation>
        <location evidence="1">Membrane</location>
        <topology evidence="1">Multi-pass membrane protein</topology>
    </subcellularLocation>
</comment>
<dbReference type="Gene3D" id="1.20.1070.10">
    <property type="entry name" value="Rhodopsin 7-helix transmembrane proteins"/>
    <property type="match status" value="1"/>
</dbReference>
<evidence type="ECO:0000259" key="7">
    <source>
        <dbReference type="Pfam" id="PF11710"/>
    </source>
</evidence>
<dbReference type="GO" id="GO:0005886">
    <property type="term" value="C:plasma membrane"/>
    <property type="evidence" value="ECO:0007669"/>
    <property type="project" value="TreeGrafter"/>
</dbReference>
<name>A0A420YH70_9PEZI</name>
<dbReference type="AlphaFoldDB" id="A0A420YH70"/>
<dbReference type="OrthoDB" id="5368598at2759"/>
<keyword evidence="2 6" id="KW-0812">Transmembrane</keyword>
<dbReference type="InterPro" id="IPR023041">
    <property type="entry name" value="Glucose_rcpt_Git3-like_N"/>
</dbReference>
<feature type="transmembrane region" description="Helical" evidence="6">
    <location>
        <begin position="144"/>
        <end position="163"/>
    </location>
</feature>
<evidence type="ECO:0000256" key="1">
    <source>
        <dbReference type="ARBA" id="ARBA00004141"/>
    </source>
</evidence>
<evidence type="ECO:0000256" key="4">
    <source>
        <dbReference type="ARBA" id="ARBA00023136"/>
    </source>
</evidence>
<dbReference type="Pfam" id="PF11970">
    <property type="entry name" value="GPR_Gpa2_C"/>
    <property type="match status" value="1"/>
</dbReference>
<dbReference type="PANTHER" id="PTHR23112">
    <property type="entry name" value="G PROTEIN-COUPLED RECEPTOR 157-RELATED"/>
    <property type="match status" value="1"/>
</dbReference>
<feature type="transmembrane region" description="Helical" evidence="6">
    <location>
        <begin position="69"/>
        <end position="93"/>
    </location>
</feature>
<evidence type="ECO:0008006" key="11">
    <source>
        <dbReference type="Google" id="ProtNLM"/>
    </source>
</evidence>
<reference evidence="9 10" key="1">
    <citation type="submission" date="2018-08" db="EMBL/GenBank/DDBJ databases">
        <title>Draft genome of the lignicolous fungus Coniochaeta pulveracea.</title>
        <authorList>
            <person name="Borstlap C.J."/>
            <person name="De Witt R.N."/>
            <person name="Botha A."/>
            <person name="Volschenk H."/>
        </authorList>
    </citation>
    <scope>NUCLEOTIDE SEQUENCE [LARGE SCALE GENOMIC DNA]</scope>
    <source>
        <strain evidence="9 10">CAB683</strain>
    </source>
</reference>
<proteinExistence type="predicted"/>
<dbReference type="Pfam" id="PF11710">
    <property type="entry name" value="Git3"/>
    <property type="match status" value="1"/>
</dbReference>
<organism evidence="9 10">
    <name type="scientific">Coniochaeta pulveracea</name>
    <dbReference type="NCBI Taxonomy" id="177199"/>
    <lineage>
        <taxon>Eukaryota</taxon>
        <taxon>Fungi</taxon>
        <taxon>Dikarya</taxon>
        <taxon>Ascomycota</taxon>
        <taxon>Pezizomycotina</taxon>
        <taxon>Sordariomycetes</taxon>
        <taxon>Sordariomycetidae</taxon>
        <taxon>Coniochaetales</taxon>
        <taxon>Coniochaetaceae</taxon>
        <taxon>Coniochaeta</taxon>
    </lineage>
</organism>
<comment type="caution">
    <text evidence="9">The sequence shown here is derived from an EMBL/GenBank/DDBJ whole genome shotgun (WGS) entry which is preliminary data.</text>
</comment>
<keyword evidence="4 6" id="KW-0472">Membrane</keyword>
<feature type="transmembrane region" description="Helical" evidence="6">
    <location>
        <begin position="441"/>
        <end position="460"/>
    </location>
</feature>
<evidence type="ECO:0000313" key="10">
    <source>
        <dbReference type="Proteomes" id="UP000275385"/>
    </source>
</evidence>
<feature type="domain" description="G protein-coupled receptor GPR1/2/3 C-terminal" evidence="8">
    <location>
        <begin position="429"/>
        <end position="502"/>
    </location>
</feature>
<dbReference type="PANTHER" id="PTHR23112:SF37">
    <property type="entry name" value="G PROTEIN-COUPLED RECEPTOR GPR1"/>
    <property type="match status" value="1"/>
</dbReference>
<evidence type="ECO:0000256" key="3">
    <source>
        <dbReference type="ARBA" id="ARBA00022989"/>
    </source>
</evidence>
<dbReference type="GO" id="GO:0007189">
    <property type="term" value="P:adenylate cyclase-activating G protein-coupled receptor signaling pathway"/>
    <property type="evidence" value="ECO:0007669"/>
    <property type="project" value="TreeGrafter"/>
</dbReference>
<dbReference type="InterPro" id="IPR022596">
    <property type="entry name" value="GPR1/2/3_C"/>
</dbReference>
<feature type="compositionally biased region" description="Polar residues" evidence="5">
    <location>
        <begin position="354"/>
        <end position="379"/>
    </location>
</feature>
<feature type="transmembrane region" description="Helical" evidence="6">
    <location>
        <begin position="472"/>
        <end position="495"/>
    </location>
</feature>
<protein>
    <recommendedName>
        <fullName evidence="11">G-protein coupled receptors family 1 profile domain-containing protein</fullName>
    </recommendedName>
</protein>
<feature type="transmembrane region" description="Helical" evidence="6">
    <location>
        <begin position="105"/>
        <end position="132"/>
    </location>
</feature>
<sequence length="595" mass="66418">MAAYQPGHVLRTSLAQPLGARTDGLEQPHPYHSVLVAISLGFGLLSTLATSFAFYWFVRMKRSFRHDLIMLLIVSDFIKSAWFVIFPIVVYTLGPIASESAFCQISGFSLAVGFESSDVAVLLIALHSALYIIRPRSGLYPYRWIALAVYIMFPLLSASLAFIDGNGKGYENIGYYCYLSDDGSWTRLSLSWIPRYISFITILLMYIFIYLYVRTRILQYERKGSTVFQHNKNTDTTFTMPVGSDGSRLPGPNHRRVSVPVFKDRLSSGPSIGGNVPTSRELKNRVMDYSPVTPTFEAISWNLPSFGNSASALREPIAEEDQDPFSSAGTSLDAPQPTHSPPRRNSMGVFPCAVSSTIPSSRSSFGKSTEASEPSLPQATESKFRRISSFFVRASHDEGTVSFPSRWMPGTTLTTINTADRAAAANVTNNRDKIRRQLRSLFVYPLVYVLIWIFPFVSHVKGDDSPNASPRPWLLALSLASLAIQGAVDSVVFTAREKPWQHARGVGFWGSVWSVLEEGGDRVGRTREEFIVEGRIARARRQSEMIDEVGGGVGGRDMRRNKRQWWDVEDIASEAGGDDDERMRNRTTNEDWTMS</sequence>
<feature type="region of interest" description="Disordered" evidence="5">
    <location>
        <begin position="574"/>
        <end position="595"/>
    </location>
</feature>
<feature type="domain" description="Glucose receptor Git3-like N-terminal" evidence="7">
    <location>
        <begin position="37"/>
        <end position="217"/>
    </location>
</feature>
<gene>
    <name evidence="9" type="ORF">DL546_007915</name>
</gene>
<feature type="transmembrane region" description="Helical" evidence="6">
    <location>
        <begin position="34"/>
        <end position="57"/>
    </location>
</feature>
<evidence type="ECO:0000256" key="5">
    <source>
        <dbReference type="SAM" id="MobiDB-lite"/>
    </source>
</evidence>
<feature type="transmembrane region" description="Helical" evidence="6">
    <location>
        <begin position="193"/>
        <end position="213"/>
    </location>
</feature>
<feature type="region of interest" description="Disordered" evidence="5">
    <location>
        <begin position="319"/>
        <end position="379"/>
    </location>
</feature>
<keyword evidence="3 6" id="KW-1133">Transmembrane helix</keyword>
<dbReference type="SUPFAM" id="SSF81321">
    <property type="entry name" value="Family A G protein-coupled receptor-like"/>
    <property type="match status" value="1"/>
</dbReference>
<evidence type="ECO:0000256" key="6">
    <source>
        <dbReference type="SAM" id="Phobius"/>
    </source>
</evidence>
<evidence type="ECO:0000313" key="9">
    <source>
        <dbReference type="EMBL" id="RKU47195.1"/>
    </source>
</evidence>
<evidence type="ECO:0000259" key="8">
    <source>
        <dbReference type="Pfam" id="PF11970"/>
    </source>
</evidence>
<keyword evidence="10" id="KW-1185">Reference proteome</keyword>
<dbReference type="Proteomes" id="UP000275385">
    <property type="component" value="Unassembled WGS sequence"/>
</dbReference>
<dbReference type="STRING" id="177199.A0A420YH70"/>